<gene>
    <name evidence="2" type="ORF">QYS49_20765</name>
</gene>
<keyword evidence="2" id="KW-0378">Hydrolase</keyword>
<reference evidence="2 3" key="1">
    <citation type="submission" date="2023-08" db="EMBL/GenBank/DDBJ databases">
        <title>Comparative genomics and taxonomic characterization of three novel marine species of genus Marivirga.</title>
        <authorList>
            <person name="Muhammad N."/>
            <person name="Kim S.-G."/>
        </authorList>
    </citation>
    <scope>NUCLEOTIDE SEQUENCE [LARGE SCALE GENOMIC DNA]</scope>
    <source>
        <strain evidence="2 3">BDSF4-3</strain>
    </source>
</reference>
<dbReference type="InterPro" id="IPR029058">
    <property type="entry name" value="AB_hydrolase_fold"/>
</dbReference>
<evidence type="ECO:0000259" key="1">
    <source>
        <dbReference type="Pfam" id="PF00561"/>
    </source>
</evidence>
<evidence type="ECO:0000313" key="3">
    <source>
        <dbReference type="Proteomes" id="UP001230496"/>
    </source>
</evidence>
<dbReference type="InterPro" id="IPR000073">
    <property type="entry name" value="AB_hydrolase_1"/>
</dbReference>
<dbReference type="Gene3D" id="3.40.50.1820">
    <property type="entry name" value="alpha/beta hydrolase"/>
    <property type="match status" value="1"/>
</dbReference>
<organism evidence="2 3">
    <name type="scientific">Marivirga salinarum</name>
    <dbReference type="NCBI Taxonomy" id="3059078"/>
    <lineage>
        <taxon>Bacteria</taxon>
        <taxon>Pseudomonadati</taxon>
        <taxon>Bacteroidota</taxon>
        <taxon>Cytophagia</taxon>
        <taxon>Cytophagales</taxon>
        <taxon>Marivirgaceae</taxon>
        <taxon>Marivirga</taxon>
    </lineage>
</organism>
<name>A0AA49GB81_9BACT</name>
<proteinExistence type="predicted"/>
<feature type="domain" description="AB hydrolase-1" evidence="1">
    <location>
        <begin position="20"/>
        <end position="265"/>
    </location>
</feature>
<dbReference type="AlphaFoldDB" id="A0AA49GB81"/>
<dbReference type="EMBL" id="CP129971">
    <property type="protein sequence ID" value="WKK74198.2"/>
    <property type="molecule type" value="Genomic_DNA"/>
</dbReference>
<evidence type="ECO:0000313" key="2">
    <source>
        <dbReference type="EMBL" id="WKK74198.2"/>
    </source>
</evidence>
<dbReference type="KEGG" id="msaa:QYS49_20765"/>
<dbReference type="Proteomes" id="UP001230496">
    <property type="component" value="Chromosome"/>
</dbReference>
<dbReference type="SUPFAM" id="SSF53474">
    <property type="entry name" value="alpha/beta-Hydrolases"/>
    <property type="match status" value="1"/>
</dbReference>
<dbReference type="Pfam" id="PF00561">
    <property type="entry name" value="Abhydrolase_1"/>
    <property type="match status" value="1"/>
</dbReference>
<dbReference type="RefSeq" id="WP_308347816.1">
    <property type="nucleotide sequence ID" value="NZ_CP129971.1"/>
</dbReference>
<dbReference type="InterPro" id="IPR050228">
    <property type="entry name" value="Carboxylesterase_BioH"/>
</dbReference>
<dbReference type="PANTHER" id="PTHR43194">
    <property type="entry name" value="HYDROLASE ALPHA/BETA FOLD FAMILY"/>
    <property type="match status" value="1"/>
</dbReference>
<sequence>MSDKKEEMHAVQKYGNGDQVIIMLPGGPGLSYHYLEPLAKDLAELGFQTWLFEPAGYPNHDPGFLPDSIVHYGLELSQLLEEYHLSSPILFGQSFGGSIVFEFLAKHPNYDGKVILSNTFPSAAFLKRGIQDRFESFPQTVQNNYLQAKEQGDLAGIGEIVMSEWIPQHLCRLSELPQPLLITLGESSKVTLQSHFIGPDIFSIQGVFTDWEVVSHLPNIMANILCISGANDYLNKAINLEWMEKLPHAQISIVPESSHLPFFENNSYYMKSLKEFVLK</sequence>
<protein>
    <submittedName>
        <fullName evidence="2">Alpha/beta hydrolase</fullName>
    </submittedName>
</protein>
<dbReference type="GO" id="GO:0016787">
    <property type="term" value="F:hydrolase activity"/>
    <property type="evidence" value="ECO:0007669"/>
    <property type="project" value="UniProtKB-KW"/>
</dbReference>
<dbReference type="PANTHER" id="PTHR43194:SF2">
    <property type="entry name" value="PEROXISOMAL MEMBRANE PROTEIN LPX1"/>
    <property type="match status" value="1"/>
</dbReference>
<keyword evidence="3" id="KW-1185">Reference proteome</keyword>
<accession>A0AA49GB81</accession>